<keyword evidence="8" id="KW-1185">Reference proteome</keyword>
<dbReference type="InterPro" id="IPR026113">
    <property type="entry name" value="METTL2/6/8-like"/>
</dbReference>
<protein>
    <recommendedName>
        <fullName evidence="5">tRNA N(3)-methylcytidine methyltransferase</fullName>
        <ecNumber evidence="5">2.1.1.-</ecNumber>
    </recommendedName>
</protein>
<sequence length="320" mass="37430">MDDTKRPTFGNRFLKDDAQVFLHNAWDNVEWTEEQESNARQITTAQAENSMPDEEQEKFLSEAPKFWDKFYEKHENKFFKDRHWLFTEFPELLLVKESKDNEELLCNDDTNDGELLSNNETTVGSFPGSDSKVKFMEIGCGVGNTIFPILKVNNENLFMYGCDYSQTAVDIVKNHKEFNPKSAFVFVHDISTEDEFPIPNESLDVVIMIFVLSALQFRKMGGAVKRIAKLLKPGGVILFRDYGRYDMAQLRFKHRRCISDNFYTRGDGTMVYFFTQGEVKEIFTSAGLMEEQNLVDRRLQVNRARQIKMYRVWVQAKYRK</sequence>
<dbReference type="InterPro" id="IPR029063">
    <property type="entry name" value="SAM-dependent_MTases_sf"/>
</dbReference>
<keyword evidence="2 5" id="KW-0489">Methyltransferase</keyword>
<dbReference type="Pfam" id="PF08242">
    <property type="entry name" value="Methyltransf_12"/>
    <property type="match status" value="1"/>
</dbReference>
<reference evidence="7" key="2">
    <citation type="journal article" date="2008" name="Genome Biol.">
        <title>Improved genome assembly and evidence-based global gene model set for the chordate Ciona intestinalis: new insight into intron and operon populations.</title>
        <authorList>
            <person name="Satou Y."/>
            <person name="Mineta K."/>
            <person name="Ogasawara M."/>
            <person name="Sasakura Y."/>
            <person name="Shoguchi E."/>
            <person name="Ueno K."/>
            <person name="Yamada L."/>
            <person name="Matsumoto J."/>
            <person name="Wasserscheid J."/>
            <person name="Dewar K."/>
            <person name="Wiley G.B."/>
            <person name="Macmil S.L."/>
            <person name="Roe B.A."/>
            <person name="Zeller R.W."/>
            <person name="Hastings K.E."/>
            <person name="Lemaire P."/>
            <person name="Lindquist E."/>
            <person name="Endo T."/>
            <person name="Hotta K."/>
            <person name="Inaba K."/>
        </authorList>
    </citation>
    <scope>NUCLEOTIDE SEQUENCE [LARGE SCALE GENOMIC DNA]</scope>
    <source>
        <strain evidence="7">wild type</strain>
    </source>
</reference>
<dbReference type="EC" id="2.1.1.-" evidence="5"/>
<dbReference type="SUPFAM" id="SSF53335">
    <property type="entry name" value="S-adenosyl-L-methionine-dependent methyltransferases"/>
    <property type="match status" value="1"/>
</dbReference>
<feature type="domain" description="Methyltransferase type 12" evidence="6">
    <location>
        <begin position="136"/>
        <end position="237"/>
    </location>
</feature>
<dbReference type="GeneTree" id="ENSGT00940000171213"/>
<dbReference type="CDD" id="cd02440">
    <property type="entry name" value="AdoMet_MTases"/>
    <property type="match status" value="1"/>
</dbReference>
<proteinExistence type="inferred from homology"/>
<dbReference type="GO" id="GO:0052735">
    <property type="term" value="F:tRNA (cytidine-3-)-methyltransferase activity"/>
    <property type="evidence" value="ECO:0000318"/>
    <property type="project" value="GO_Central"/>
</dbReference>
<evidence type="ECO:0000256" key="4">
    <source>
        <dbReference type="ARBA" id="ARBA00022694"/>
    </source>
</evidence>
<dbReference type="FunFam" id="3.40.50.150:FF:000298">
    <property type="entry name" value="Methyltransferase-like protein"/>
    <property type="match status" value="1"/>
</dbReference>
<evidence type="ECO:0000256" key="5">
    <source>
        <dbReference type="PIRNR" id="PIRNR037755"/>
    </source>
</evidence>
<keyword evidence="3 5" id="KW-0808">Transferase</keyword>
<dbReference type="PANTHER" id="PTHR22809">
    <property type="entry name" value="METHYLTRANSFERASE-RELATED"/>
    <property type="match status" value="1"/>
</dbReference>
<dbReference type="Ensembl" id="ENSCINT00000017418.3">
    <property type="protein sequence ID" value="ENSCINP00000017418.3"/>
    <property type="gene ID" value="ENSCING00000008544.3"/>
</dbReference>
<dbReference type="InParanoid" id="F6YCY6"/>
<name>F6YCY6_CIOIN</name>
<comment type="similarity">
    <text evidence="1 5">Belongs to the methyltransferase superfamily. METL family.</text>
</comment>
<reference evidence="7" key="4">
    <citation type="submission" date="2025-09" db="UniProtKB">
        <authorList>
            <consortium name="Ensembl"/>
        </authorList>
    </citation>
    <scope>IDENTIFICATION</scope>
</reference>
<dbReference type="HOGENOM" id="CLU_029724_0_2_1"/>
<dbReference type="Proteomes" id="UP000008144">
    <property type="component" value="Chromosome 7"/>
</dbReference>
<evidence type="ECO:0000256" key="1">
    <source>
        <dbReference type="ARBA" id="ARBA00009725"/>
    </source>
</evidence>
<evidence type="ECO:0000313" key="8">
    <source>
        <dbReference type="Proteomes" id="UP000008144"/>
    </source>
</evidence>
<dbReference type="FunCoup" id="F6YCY6">
    <property type="interactions" value="667"/>
</dbReference>
<dbReference type="GO" id="GO:0032259">
    <property type="term" value="P:methylation"/>
    <property type="evidence" value="ECO:0007669"/>
    <property type="project" value="UniProtKB-KW"/>
</dbReference>
<accession>F6YCY6</accession>
<evidence type="ECO:0000313" key="7">
    <source>
        <dbReference type="Ensembl" id="ENSCINP00000017418.3"/>
    </source>
</evidence>
<dbReference type="PIRSF" id="PIRSF037755">
    <property type="entry name" value="Mettl2_prd"/>
    <property type="match status" value="1"/>
</dbReference>
<reference evidence="8" key="1">
    <citation type="journal article" date="2002" name="Science">
        <title>The draft genome of Ciona intestinalis: insights into chordate and vertebrate origins.</title>
        <authorList>
            <person name="Dehal P."/>
            <person name="Satou Y."/>
            <person name="Campbell R.K."/>
            <person name="Chapman J."/>
            <person name="Degnan B."/>
            <person name="De Tomaso A."/>
            <person name="Davidson B."/>
            <person name="Di Gregorio A."/>
            <person name="Gelpke M."/>
            <person name="Goodstein D.M."/>
            <person name="Harafuji N."/>
            <person name="Hastings K.E."/>
            <person name="Ho I."/>
            <person name="Hotta K."/>
            <person name="Huang W."/>
            <person name="Kawashima T."/>
            <person name="Lemaire P."/>
            <person name="Martinez D."/>
            <person name="Meinertzhagen I.A."/>
            <person name="Necula S."/>
            <person name="Nonaka M."/>
            <person name="Putnam N."/>
            <person name="Rash S."/>
            <person name="Saiga H."/>
            <person name="Satake M."/>
            <person name="Terry A."/>
            <person name="Yamada L."/>
            <person name="Wang H.G."/>
            <person name="Awazu S."/>
            <person name="Azumi K."/>
            <person name="Boore J."/>
            <person name="Branno M."/>
            <person name="Chin-Bow S."/>
            <person name="DeSantis R."/>
            <person name="Doyle S."/>
            <person name="Francino P."/>
            <person name="Keys D.N."/>
            <person name="Haga S."/>
            <person name="Hayashi H."/>
            <person name="Hino K."/>
            <person name="Imai K.S."/>
            <person name="Inaba K."/>
            <person name="Kano S."/>
            <person name="Kobayashi K."/>
            <person name="Kobayashi M."/>
            <person name="Lee B.I."/>
            <person name="Makabe K.W."/>
            <person name="Manohar C."/>
            <person name="Matassi G."/>
            <person name="Medina M."/>
            <person name="Mochizuki Y."/>
            <person name="Mount S."/>
            <person name="Morishita T."/>
            <person name="Miura S."/>
            <person name="Nakayama A."/>
            <person name="Nishizaka S."/>
            <person name="Nomoto H."/>
            <person name="Ohta F."/>
            <person name="Oishi K."/>
            <person name="Rigoutsos I."/>
            <person name="Sano M."/>
            <person name="Sasaki A."/>
            <person name="Sasakura Y."/>
            <person name="Shoguchi E."/>
            <person name="Shin-i T."/>
            <person name="Spagnuolo A."/>
            <person name="Stainier D."/>
            <person name="Suzuki M.M."/>
            <person name="Tassy O."/>
            <person name="Takatori N."/>
            <person name="Tokuoka M."/>
            <person name="Yagi K."/>
            <person name="Yoshizaki F."/>
            <person name="Wada S."/>
            <person name="Zhang C."/>
            <person name="Hyatt P.D."/>
            <person name="Larimer F."/>
            <person name="Detter C."/>
            <person name="Doggett N."/>
            <person name="Glavina T."/>
            <person name="Hawkins T."/>
            <person name="Richardson P."/>
            <person name="Lucas S."/>
            <person name="Kohara Y."/>
            <person name="Levine M."/>
            <person name="Satoh N."/>
            <person name="Rokhsar D.S."/>
        </authorList>
    </citation>
    <scope>NUCLEOTIDE SEQUENCE [LARGE SCALE GENOMIC DNA]</scope>
</reference>
<dbReference type="STRING" id="7719.ENSCINP00000017418"/>
<dbReference type="InterPro" id="IPR013217">
    <property type="entry name" value="Methyltransf_12"/>
</dbReference>
<dbReference type="PANTHER" id="PTHR22809:SF11">
    <property type="entry name" value="TRNA N(3)-METHYLCYTIDINE METHYLTRANSFERASE METTL2"/>
    <property type="match status" value="1"/>
</dbReference>
<evidence type="ECO:0000256" key="2">
    <source>
        <dbReference type="ARBA" id="ARBA00022603"/>
    </source>
</evidence>
<keyword evidence="4" id="KW-0819">tRNA processing</keyword>
<organism evidence="7 8">
    <name type="scientific">Ciona intestinalis</name>
    <name type="common">Transparent sea squirt</name>
    <name type="synonym">Ascidia intestinalis</name>
    <dbReference type="NCBI Taxonomy" id="7719"/>
    <lineage>
        <taxon>Eukaryota</taxon>
        <taxon>Metazoa</taxon>
        <taxon>Chordata</taxon>
        <taxon>Tunicata</taxon>
        <taxon>Ascidiacea</taxon>
        <taxon>Phlebobranchia</taxon>
        <taxon>Cionidae</taxon>
        <taxon>Ciona</taxon>
    </lineage>
</organism>
<evidence type="ECO:0000259" key="6">
    <source>
        <dbReference type="Pfam" id="PF08242"/>
    </source>
</evidence>
<evidence type="ECO:0000256" key="3">
    <source>
        <dbReference type="ARBA" id="ARBA00022679"/>
    </source>
</evidence>
<reference evidence="7" key="3">
    <citation type="submission" date="2025-08" db="UniProtKB">
        <authorList>
            <consortium name="Ensembl"/>
        </authorList>
    </citation>
    <scope>IDENTIFICATION</scope>
</reference>
<dbReference type="AlphaFoldDB" id="F6YCY6"/>
<dbReference type="GO" id="GO:0008033">
    <property type="term" value="P:tRNA processing"/>
    <property type="evidence" value="ECO:0007669"/>
    <property type="project" value="UniProtKB-KW"/>
</dbReference>
<comment type="function">
    <text evidence="5">S-adenosyl-L-methionine-dependent methyltransferase.</text>
</comment>
<dbReference type="OMA" id="PAKYWDI"/>
<dbReference type="EMBL" id="EAAA01002547">
    <property type="status" value="NOT_ANNOTATED_CDS"/>
    <property type="molecule type" value="Genomic_DNA"/>
</dbReference>
<dbReference type="Gene3D" id="3.40.50.150">
    <property type="entry name" value="Vaccinia Virus protein VP39"/>
    <property type="match status" value="1"/>
</dbReference>